<evidence type="ECO:0000313" key="1">
    <source>
        <dbReference type="EMBL" id="CCK29691.1"/>
    </source>
</evidence>
<name>K4R077_STRDJ</name>
<accession>K4R077</accession>
<dbReference type="Proteomes" id="UP000008043">
    <property type="component" value="Chromosome"/>
</dbReference>
<dbReference type="KEGG" id="sdv:BN159_5312"/>
<organism evidence="1 2">
    <name type="scientific">Streptomyces davaonensis (strain DSM 101723 / JCM 4913 / KCC S-0913 / 768)</name>
    <dbReference type="NCBI Taxonomy" id="1214101"/>
    <lineage>
        <taxon>Bacteria</taxon>
        <taxon>Bacillati</taxon>
        <taxon>Actinomycetota</taxon>
        <taxon>Actinomycetes</taxon>
        <taxon>Kitasatosporales</taxon>
        <taxon>Streptomycetaceae</taxon>
        <taxon>Streptomyces</taxon>
    </lineage>
</organism>
<dbReference type="HOGENOM" id="CLU_3391569_0_0_11"/>
<sequence length="32" mass="3627">MPRFTLPIFQSNVKAVAYAMSKYGFFAGGWKL</sequence>
<dbReference type="EMBL" id="HE971709">
    <property type="protein sequence ID" value="CCK29691.1"/>
    <property type="molecule type" value="Genomic_DNA"/>
</dbReference>
<protein>
    <submittedName>
        <fullName evidence="1">Uncharacterized protein</fullName>
    </submittedName>
</protein>
<proteinExistence type="predicted"/>
<keyword evidence="2" id="KW-1185">Reference proteome</keyword>
<dbReference type="AlphaFoldDB" id="K4R077"/>
<reference evidence="1 2" key="1">
    <citation type="journal article" date="2012" name="J. Bacteriol.">
        <title>Genome sequence of the bacterium Streptomyces davawensis JCM 4913 and heterologous production of the unique antibiotic roseoflavin.</title>
        <authorList>
            <person name="Jankowitsch F."/>
            <person name="Schwarz J."/>
            <person name="Ruckert C."/>
            <person name="Gust B."/>
            <person name="Szczepanowski R."/>
            <person name="Blom J."/>
            <person name="Pelzer S."/>
            <person name="Kalinowski J."/>
            <person name="Mack M."/>
        </authorList>
    </citation>
    <scope>NUCLEOTIDE SEQUENCE [LARGE SCALE GENOMIC DNA]</scope>
    <source>
        <strain evidence="2">DSM 101723 / JCM 4913 / KCC S-0913 / 768</strain>
    </source>
</reference>
<gene>
    <name evidence="1" type="ORF">BN159_5312</name>
</gene>
<evidence type="ECO:0000313" key="2">
    <source>
        <dbReference type="Proteomes" id="UP000008043"/>
    </source>
</evidence>